<keyword evidence="7" id="KW-0997">Cell inner membrane</keyword>
<evidence type="ECO:0000256" key="14">
    <source>
        <dbReference type="ARBA" id="ARBA00045720"/>
    </source>
</evidence>
<comment type="caution">
    <text evidence="16">The sequence shown here is derived from an EMBL/GenBank/DDBJ whole genome shotgun (WGS) entry which is preliminary data.</text>
</comment>
<reference evidence="16" key="1">
    <citation type="submission" date="2020-07" db="EMBL/GenBank/DDBJ databases">
        <title>Huge and variable diversity of episymbiotic CPR bacteria and DPANN archaea in groundwater ecosystems.</title>
        <authorList>
            <person name="He C.Y."/>
            <person name="Keren R."/>
            <person name="Whittaker M."/>
            <person name="Farag I.F."/>
            <person name="Doudna J."/>
            <person name="Cate J.H.D."/>
            <person name="Banfield J.F."/>
        </authorList>
    </citation>
    <scope>NUCLEOTIDE SEQUENCE</scope>
    <source>
        <strain evidence="16">NC_groundwater_763_Ag_S-0.2um_68_21</strain>
    </source>
</reference>
<sequence length="144" mass="15266">MNKPNKGFLAGTLGASCCVLPLVLIAVGLGGSVLTVFLVRYKTYLMALAVVALGYAWYAYRRDVMACELGLCEIGGGKARKWLLWANTAAVAFFFAITYTPAGAYLGVDVNNTAPGGEPPARVAASSPARTRMERLALRVEGMT</sequence>
<keyword evidence="6" id="KW-1003">Cell membrane</keyword>
<dbReference type="GO" id="GO:0015097">
    <property type="term" value="F:mercury ion transmembrane transporter activity"/>
    <property type="evidence" value="ECO:0007669"/>
    <property type="project" value="InterPro"/>
</dbReference>
<keyword evidence="11 15" id="KW-1133">Transmembrane helix</keyword>
<feature type="transmembrane region" description="Helical" evidence="15">
    <location>
        <begin position="12"/>
        <end position="38"/>
    </location>
</feature>
<accession>A0A932I0I4</accession>
<evidence type="ECO:0000313" key="16">
    <source>
        <dbReference type="EMBL" id="MBI3127685.1"/>
    </source>
</evidence>
<evidence type="ECO:0000256" key="4">
    <source>
        <dbReference type="ARBA" id="ARBA00022448"/>
    </source>
</evidence>
<evidence type="ECO:0000256" key="1">
    <source>
        <dbReference type="ARBA" id="ARBA00004429"/>
    </source>
</evidence>
<evidence type="ECO:0000313" key="17">
    <source>
        <dbReference type="Proteomes" id="UP000782312"/>
    </source>
</evidence>
<evidence type="ECO:0000256" key="7">
    <source>
        <dbReference type="ARBA" id="ARBA00022519"/>
    </source>
</evidence>
<keyword evidence="4" id="KW-0813">Transport</keyword>
<keyword evidence="9" id="KW-0479">Metal-binding</keyword>
<dbReference type="EMBL" id="JACPUR010000019">
    <property type="protein sequence ID" value="MBI3127685.1"/>
    <property type="molecule type" value="Genomic_DNA"/>
</dbReference>
<dbReference type="AlphaFoldDB" id="A0A932I0I4"/>
<evidence type="ECO:0000256" key="13">
    <source>
        <dbReference type="ARBA" id="ARBA00030934"/>
    </source>
</evidence>
<name>A0A932I0I4_UNCTE</name>
<feature type="transmembrane region" description="Helical" evidence="15">
    <location>
        <begin position="82"/>
        <end position="102"/>
    </location>
</feature>
<comment type="subcellular location">
    <subcellularLocation>
        <location evidence="1">Cell inner membrane</location>
        <topology evidence="1">Multi-pass membrane protein</topology>
    </subcellularLocation>
</comment>
<keyword evidence="10" id="KW-0476">Mercury</keyword>
<evidence type="ECO:0000256" key="3">
    <source>
        <dbReference type="ARBA" id="ARBA00017053"/>
    </source>
</evidence>
<evidence type="ECO:0000256" key="2">
    <source>
        <dbReference type="ARBA" id="ARBA00008224"/>
    </source>
</evidence>
<keyword evidence="5" id="KW-0475">Mercuric resistance</keyword>
<dbReference type="GO" id="GO:0046872">
    <property type="term" value="F:metal ion binding"/>
    <property type="evidence" value="ECO:0007669"/>
    <property type="project" value="UniProtKB-KW"/>
</dbReference>
<comment type="function">
    <text evidence="14">Involved in mercury resistance. Probably transfers a mercuric ion from the periplasmic Hg(2+)-binding protein MerP to the cytoplasmic mercuric reductase MerA.</text>
</comment>
<evidence type="ECO:0000256" key="5">
    <source>
        <dbReference type="ARBA" id="ARBA00022466"/>
    </source>
</evidence>
<evidence type="ECO:0000256" key="8">
    <source>
        <dbReference type="ARBA" id="ARBA00022692"/>
    </source>
</evidence>
<keyword evidence="8 15" id="KW-0812">Transmembrane</keyword>
<protein>
    <recommendedName>
        <fullName evidence="3">Mercuric transport protein MerT</fullName>
    </recommendedName>
    <alternativeName>
        <fullName evidence="13">Mercury ion transport protein</fullName>
    </alternativeName>
</protein>
<evidence type="ECO:0000256" key="9">
    <source>
        <dbReference type="ARBA" id="ARBA00022723"/>
    </source>
</evidence>
<feature type="transmembrane region" description="Helical" evidence="15">
    <location>
        <begin position="44"/>
        <end position="61"/>
    </location>
</feature>
<gene>
    <name evidence="16" type="ORF">HYZ11_08795</name>
</gene>
<keyword evidence="12 15" id="KW-0472">Membrane</keyword>
<proteinExistence type="inferred from homology"/>
<evidence type="ECO:0000256" key="15">
    <source>
        <dbReference type="SAM" id="Phobius"/>
    </source>
</evidence>
<evidence type="ECO:0000256" key="12">
    <source>
        <dbReference type="ARBA" id="ARBA00023136"/>
    </source>
</evidence>
<evidence type="ECO:0000256" key="11">
    <source>
        <dbReference type="ARBA" id="ARBA00022989"/>
    </source>
</evidence>
<organism evidence="16 17">
    <name type="scientific">Tectimicrobiota bacterium</name>
    <dbReference type="NCBI Taxonomy" id="2528274"/>
    <lineage>
        <taxon>Bacteria</taxon>
        <taxon>Pseudomonadati</taxon>
        <taxon>Nitrospinota/Tectimicrobiota group</taxon>
        <taxon>Candidatus Tectimicrobiota</taxon>
    </lineage>
</organism>
<dbReference type="Proteomes" id="UP000782312">
    <property type="component" value="Unassembled WGS sequence"/>
</dbReference>
<dbReference type="Pfam" id="PF02411">
    <property type="entry name" value="MerT"/>
    <property type="match status" value="1"/>
</dbReference>
<evidence type="ECO:0000256" key="10">
    <source>
        <dbReference type="ARBA" id="ARBA00022914"/>
    </source>
</evidence>
<evidence type="ECO:0000256" key="6">
    <source>
        <dbReference type="ARBA" id="ARBA00022475"/>
    </source>
</evidence>
<dbReference type="PROSITE" id="PS51257">
    <property type="entry name" value="PROKAR_LIPOPROTEIN"/>
    <property type="match status" value="1"/>
</dbReference>
<dbReference type="InterPro" id="IPR003457">
    <property type="entry name" value="Transprt_MerT"/>
</dbReference>
<dbReference type="GO" id="GO:0005886">
    <property type="term" value="C:plasma membrane"/>
    <property type="evidence" value="ECO:0007669"/>
    <property type="project" value="UniProtKB-SubCell"/>
</dbReference>
<comment type="similarity">
    <text evidence="2">Belongs to the MerT family.</text>
</comment>